<keyword evidence="4 11" id="KW-0547">Nucleotide-binding</keyword>
<dbReference type="Gene3D" id="3.10.110.10">
    <property type="entry name" value="Ubiquitin Conjugating Enzyme"/>
    <property type="match status" value="1"/>
</dbReference>
<dbReference type="InterPro" id="IPR016255">
    <property type="entry name" value="Gcn2"/>
</dbReference>
<dbReference type="GO" id="GO:0005829">
    <property type="term" value="C:cytosol"/>
    <property type="evidence" value="ECO:0007669"/>
    <property type="project" value="TreeGrafter"/>
</dbReference>
<evidence type="ECO:0000259" key="15">
    <source>
        <dbReference type="PROSITE" id="PS50011"/>
    </source>
</evidence>
<dbReference type="PROSITE" id="PS50908">
    <property type="entry name" value="RWD"/>
    <property type="match status" value="1"/>
</dbReference>
<dbReference type="InterPro" id="IPR017441">
    <property type="entry name" value="Protein_kinase_ATP_BS"/>
</dbReference>
<comment type="similarity">
    <text evidence="7">Belongs to the protein kinase superfamily. Ser/Thr protein kinase family. GCN2 subfamily.</text>
</comment>
<comment type="catalytic activity">
    <reaction evidence="8">
        <text>L-threonyl-[protein] + ATP = O-phospho-L-threonyl-[protein] + ADP + H(+)</text>
        <dbReference type="Rhea" id="RHEA:46608"/>
        <dbReference type="Rhea" id="RHEA-COMP:11060"/>
        <dbReference type="Rhea" id="RHEA-COMP:11605"/>
        <dbReference type="ChEBI" id="CHEBI:15378"/>
        <dbReference type="ChEBI" id="CHEBI:30013"/>
        <dbReference type="ChEBI" id="CHEBI:30616"/>
        <dbReference type="ChEBI" id="CHEBI:61977"/>
        <dbReference type="ChEBI" id="CHEBI:456216"/>
        <dbReference type="EC" id="2.7.11.1"/>
    </reaction>
</comment>
<reference evidence="17" key="1">
    <citation type="submission" date="2021-06" db="EMBL/GenBank/DDBJ databases">
        <authorList>
            <person name="Kallberg Y."/>
            <person name="Tangrot J."/>
            <person name="Rosling A."/>
        </authorList>
    </citation>
    <scope>NUCLEOTIDE SEQUENCE</scope>
    <source>
        <strain evidence="17">BR232B</strain>
    </source>
</reference>
<evidence type="ECO:0000313" key="17">
    <source>
        <dbReference type="EMBL" id="CAG8481023.1"/>
    </source>
</evidence>
<dbReference type="FunFam" id="3.10.110.10:FF:000050">
    <property type="entry name" value="eIF-2-alpha kinase GCN2"/>
    <property type="match status" value="1"/>
</dbReference>
<dbReference type="PROSITE" id="PS00107">
    <property type="entry name" value="PROTEIN_KINASE_ATP"/>
    <property type="match status" value="1"/>
</dbReference>
<dbReference type="GO" id="GO:0005524">
    <property type="term" value="F:ATP binding"/>
    <property type="evidence" value="ECO:0007669"/>
    <property type="project" value="UniProtKB-UniRule"/>
</dbReference>
<evidence type="ECO:0000256" key="7">
    <source>
        <dbReference type="ARBA" id="ARBA00037982"/>
    </source>
</evidence>
<feature type="binding site" evidence="11">
    <location>
        <begin position="599"/>
        <end position="607"/>
    </location>
    <ligand>
        <name>ATP</name>
        <dbReference type="ChEBI" id="CHEBI:30616"/>
    </ligand>
</feature>
<comment type="caution">
    <text evidence="17">The sequence shown here is derived from an EMBL/GenBank/DDBJ whole genome shotgun (WGS) entry which is preliminary data.</text>
</comment>
<feature type="binding site" evidence="11">
    <location>
        <position position="622"/>
    </location>
    <ligand>
        <name>ATP</name>
        <dbReference type="ChEBI" id="CHEBI:30616"/>
    </ligand>
</feature>
<feature type="active site" description="Proton acceptor" evidence="10">
    <location>
        <position position="798"/>
    </location>
</feature>
<dbReference type="SMART" id="SM00220">
    <property type="entry name" value="S_TKc"/>
    <property type="match status" value="2"/>
</dbReference>
<dbReference type="GO" id="GO:0005634">
    <property type="term" value="C:nucleus"/>
    <property type="evidence" value="ECO:0007669"/>
    <property type="project" value="TreeGrafter"/>
</dbReference>
<keyword evidence="18" id="KW-1185">Reference proteome</keyword>
<evidence type="ECO:0000256" key="9">
    <source>
        <dbReference type="ARBA" id="ARBA00048679"/>
    </source>
</evidence>
<dbReference type="PANTHER" id="PTHR11042">
    <property type="entry name" value="EUKARYOTIC TRANSLATION INITIATION FACTOR 2-ALPHA KINASE EIF2-ALPHA KINASE -RELATED"/>
    <property type="match status" value="1"/>
</dbReference>
<dbReference type="PROSITE" id="PS50011">
    <property type="entry name" value="PROTEIN_KINASE_DOM"/>
    <property type="match status" value="2"/>
</dbReference>
<evidence type="ECO:0000256" key="10">
    <source>
        <dbReference type="PIRSR" id="PIRSR000660-1"/>
    </source>
</evidence>
<dbReference type="GO" id="GO:0000077">
    <property type="term" value="P:DNA damage checkpoint signaling"/>
    <property type="evidence" value="ECO:0007669"/>
    <property type="project" value="InterPro"/>
</dbReference>
<feature type="coiled-coil region" evidence="13">
    <location>
        <begin position="152"/>
        <end position="182"/>
    </location>
</feature>
<dbReference type="EMBL" id="CAJVPI010000106">
    <property type="protein sequence ID" value="CAG8481023.1"/>
    <property type="molecule type" value="Genomic_DNA"/>
</dbReference>
<dbReference type="CDD" id="cd14046">
    <property type="entry name" value="STKc_EIF2AK4_GCN2_rpt2"/>
    <property type="match status" value="1"/>
</dbReference>
<dbReference type="OrthoDB" id="341578at2759"/>
<dbReference type="Pfam" id="PF13393">
    <property type="entry name" value="tRNA-synt_His"/>
    <property type="match status" value="1"/>
</dbReference>
<dbReference type="EC" id="2.7.11.1" evidence="1"/>
<evidence type="ECO:0000256" key="8">
    <source>
        <dbReference type="ARBA" id="ARBA00047899"/>
    </source>
</evidence>
<dbReference type="GO" id="GO:1990625">
    <property type="term" value="P:negative regulation of cytoplasmic translational initiation in response to stress"/>
    <property type="evidence" value="ECO:0007669"/>
    <property type="project" value="TreeGrafter"/>
</dbReference>
<dbReference type="Proteomes" id="UP000789739">
    <property type="component" value="Unassembled WGS sequence"/>
</dbReference>
<accession>A0A9N8Z8P8</accession>
<feature type="domain" description="Protein kinase" evidence="15">
    <location>
        <begin position="593"/>
        <end position="953"/>
    </location>
</feature>
<feature type="binding site" evidence="12">
    <location>
        <position position="623"/>
    </location>
    <ligand>
        <name>ATP</name>
        <dbReference type="ChEBI" id="CHEBI:30616"/>
    </ligand>
</feature>
<dbReference type="FunFam" id="3.30.200.20:FF:000379">
    <property type="entry name" value="eIF-2-alpha kinase GCN2"/>
    <property type="match status" value="1"/>
</dbReference>
<proteinExistence type="inferred from homology"/>
<keyword evidence="2" id="KW-0723">Serine/threonine-protein kinase</keyword>
<evidence type="ECO:0000313" key="18">
    <source>
        <dbReference type="Proteomes" id="UP000789739"/>
    </source>
</evidence>
<keyword evidence="13" id="KW-0175">Coiled coil</keyword>
<protein>
    <recommendedName>
        <fullName evidence="1">non-specific serine/threonine protein kinase</fullName>
        <ecNumber evidence="1">2.7.11.1</ecNumber>
    </recommendedName>
</protein>
<dbReference type="SUPFAM" id="SSF55681">
    <property type="entry name" value="Class II aaRS and biotin synthetases"/>
    <property type="match status" value="1"/>
</dbReference>
<dbReference type="SUPFAM" id="SSF54495">
    <property type="entry name" value="UBC-like"/>
    <property type="match status" value="1"/>
</dbReference>
<comment type="catalytic activity">
    <reaction evidence="9">
        <text>L-seryl-[protein] + ATP = O-phospho-L-seryl-[protein] + ADP + H(+)</text>
        <dbReference type="Rhea" id="RHEA:17989"/>
        <dbReference type="Rhea" id="RHEA-COMP:9863"/>
        <dbReference type="Rhea" id="RHEA-COMP:11604"/>
        <dbReference type="ChEBI" id="CHEBI:15378"/>
        <dbReference type="ChEBI" id="CHEBI:29999"/>
        <dbReference type="ChEBI" id="CHEBI:30616"/>
        <dbReference type="ChEBI" id="CHEBI:83421"/>
        <dbReference type="ChEBI" id="CHEBI:456216"/>
        <dbReference type="EC" id="2.7.11.1"/>
    </reaction>
</comment>
<keyword evidence="5" id="KW-0418">Kinase</keyword>
<dbReference type="Pfam" id="PF12745">
    <property type="entry name" value="HGTP_anticodon2"/>
    <property type="match status" value="1"/>
</dbReference>
<evidence type="ECO:0000256" key="2">
    <source>
        <dbReference type="ARBA" id="ARBA00022527"/>
    </source>
</evidence>
<dbReference type="Gene3D" id="3.30.200.20">
    <property type="entry name" value="Phosphorylase Kinase, domain 1"/>
    <property type="match status" value="1"/>
</dbReference>
<dbReference type="InterPro" id="IPR024435">
    <property type="entry name" value="HisRS-related_dom"/>
</dbReference>
<dbReference type="Gene3D" id="3.40.50.800">
    <property type="entry name" value="Anticodon-binding domain"/>
    <property type="match status" value="1"/>
</dbReference>
<evidence type="ECO:0000256" key="1">
    <source>
        <dbReference type="ARBA" id="ARBA00012513"/>
    </source>
</evidence>
<dbReference type="PROSITE" id="PS00108">
    <property type="entry name" value="PROTEIN_KINASE_ST"/>
    <property type="match status" value="2"/>
</dbReference>
<dbReference type="InterPro" id="IPR016135">
    <property type="entry name" value="UBQ-conjugating_enzyme/RWD"/>
</dbReference>
<feature type="domain" description="RWD" evidence="16">
    <location>
        <begin position="1"/>
        <end position="106"/>
    </location>
</feature>
<dbReference type="InterPro" id="IPR050339">
    <property type="entry name" value="CC_SR_Kinase"/>
</dbReference>
<dbReference type="InterPro" id="IPR011009">
    <property type="entry name" value="Kinase-like_dom_sf"/>
</dbReference>
<feature type="domain" description="Protein kinase" evidence="15">
    <location>
        <begin position="219"/>
        <end position="532"/>
    </location>
</feature>
<dbReference type="Gene3D" id="1.10.510.10">
    <property type="entry name" value="Transferase(Phosphotransferase) domain 1"/>
    <property type="match status" value="2"/>
</dbReference>
<dbReference type="InterPro" id="IPR041715">
    <property type="entry name" value="HisRS-like_core"/>
</dbReference>
<dbReference type="InterPro" id="IPR036621">
    <property type="entry name" value="Anticodon-bd_dom_sf"/>
</dbReference>
<evidence type="ECO:0000256" key="14">
    <source>
        <dbReference type="SAM" id="MobiDB-lite"/>
    </source>
</evidence>
<dbReference type="InterPro" id="IPR006575">
    <property type="entry name" value="RWD_dom"/>
</dbReference>
<feature type="region of interest" description="Disordered" evidence="14">
    <location>
        <begin position="676"/>
        <end position="709"/>
    </location>
</feature>
<evidence type="ECO:0000256" key="4">
    <source>
        <dbReference type="ARBA" id="ARBA00022741"/>
    </source>
</evidence>
<evidence type="ECO:0000256" key="12">
    <source>
        <dbReference type="PROSITE-ProRule" id="PRU10141"/>
    </source>
</evidence>
<keyword evidence="6 11" id="KW-0067">ATP-binding</keyword>
<dbReference type="Gene3D" id="3.30.930.10">
    <property type="entry name" value="Bira Bifunctional Protein, Domain 2"/>
    <property type="match status" value="1"/>
</dbReference>
<dbReference type="CDD" id="cd23823">
    <property type="entry name" value="RWD_GCN2"/>
    <property type="match status" value="1"/>
</dbReference>
<evidence type="ECO:0000259" key="16">
    <source>
        <dbReference type="PROSITE" id="PS50908"/>
    </source>
</evidence>
<gene>
    <name evidence="17" type="ORF">PBRASI_LOCUS1581</name>
</gene>
<evidence type="ECO:0000256" key="3">
    <source>
        <dbReference type="ARBA" id="ARBA00022679"/>
    </source>
</evidence>
<dbReference type="Pfam" id="PF05773">
    <property type="entry name" value="RWD"/>
    <property type="match status" value="1"/>
</dbReference>
<evidence type="ECO:0000256" key="13">
    <source>
        <dbReference type="SAM" id="Coils"/>
    </source>
</evidence>
<organism evidence="17 18">
    <name type="scientific">Paraglomus brasilianum</name>
    <dbReference type="NCBI Taxonomy" id="144538"/>
    <lineage>
        <taxon>Eukaryota</taxon>
        <taxon>Fungi</taxon>
        <taxon>Fungi incertae sedis</taxon>
        <taxon>Mucoromycota</taxon>
        <taxon>Glomeromycotina</taxon>
        <taxon>Glomeromycetes</taxon>
        <taxon>Paraglomerales</taxon>
        <taxon>Paraglomeraceae</taxon>
        <taxon>Paraglomus</taxon>
    </lineage>
</organism>
<dbReference type="PIRSF" id="PIRSF000660">
    <property type="entry name" value="Ser/Thr_PK_GCN2"/>
    <property type="match status" value="1"/>
</dbReference>
<dbReference type="InterPro" id="IPR000719">
    <property type="entry name" value="Prot_kinase_dom"/>
</dbReference>
<evidence type="ECO:0000256" key="5">
    <source>
        <dbReference type="ARBA" id="ARBA00022777"/>
    </source>
</evidence>
<dbReference type="GO" id="GO:0004694">
    <property type="term" value="F:eukaryotic translation initiation factor 2alpha kinase activity"/>
    <property type="evidence" value="ECO:0007669"/>
    <property type="project" value="InterPro"/>
</dbReference>
<keyword evidence="3" id="KW-0808">Transferase</keyword>
<dbReference type="SUPFAM" id="SSF56112">
    <property type="entry name" value="Protein kinase-like (PK-like)"/>
    <property type="match status" value="2"/>
</dbReference>
<evidence type="ECO:0000256" key="11">
    <source>
        <dbReference type="PIRSR" id="PIRSR000660-2"/>
    </source>
</evidence>
<dbReference type="PANTHER" id="PTHR11042:SF136">
    <property type="entry name" value="EIF-2-ALPHA KINASE GCN2"/>
    <property type="match status" value="1"/>
</dbReference>
<evidence type="ECO:0000256" key="6">
    <source>
        <dbReference type="ARBA" id="ARBA00022840"/>
    </source>
</evidence>
<dbReference type="GO" id="GO:0009893">
    <property type="term" value="P:positive regulation of metabolic process"/>
    <property type="evidence" value="ECO:0007669"/>
    <property type="project" value="UniProtKB-ARBA"/>
</dbReference>
<dbReference type="Pfam" id="PF00069">
    <property type="entry name" value="Pkinase"/>
    <property type="match status" value="3"/>
</dbReference>
<feature type="compositionally biased region" description="Low complexity" evidence="14">
    <location>
        <begin position="676"/>
        <end position="697"/>
    </location>
</feature>
<dbReference type="InterPro" id="IPR008271">
    <property type="entry name" value="Ser/Thr_kinase_AS"/>
</dbReference>
<sequence length="1638" mass="188264">MRSTNGSLLTSPISELKVTPTGHEFKLRLQPNEDDLKKTVSVELHVKFPKTYPRVAPDIRLLNPRGLSNTQRTDLQKNLSVLIKENLGQEMVFTIAQFVQEYITANNNVVRGVGAMSFHEQMLSRIEQTTKAEQQKALEQQKHLEEVQNMEQEKLIAKIKEDREQKAKAKEAKRKLKMLQNQHDTDGGDEVETAFPTVSFDSFIPLEIDNQESPKFKSVILGPLIGKGSFSFHITASLWLMLDLFSFRMKPRKSPNQIVCNFNKGPIGYTHIVHPADLQLKGEWKGPVFSKCFALKEVDISGSHYLELDGKKKLEEIEKELERLKSLRHPNLISIYEGKLERCDSGWYLHVLMEHASGGTLLDLLRKCGTIRLEMAREYMKQLLSALDYVHSHNLVHKDIKASNTLFQVVESDECKAKLSDVSYHRKLLDMHKSHPLSEYSAEERRPRWRSPEHETRPNLYSRKNDIWYLGIIFVQMLCGCKVVDEYESIDDLLESRDHDLPEPVVTVLRRMFESDYRKRPTALELLHDHFFNDDPMASPLPLSFLTSSNANTATTLVSPQEMTLLGKSPVYFSSSPPHSQAQCTTSRYKSDFEEITFLGRGGFGEVVKARNKLDGRFYAIKKVRLNPNDFENIRKILREVTTLSRLHHQFVVRYYTTWFEDSDGLYEEHASFDSSDASSLSSTHSSSSVTDTASSSDPIPPTNNFDFLSTSKSNSRKSYNMIRFGYSSEEDEDDDFEGGKASKEKTWILYIQMEYCEKKTLHDVIEEGISEEEGWRLFRQIVEGLVHIHSQGMIHRDLKPSNIFLDANGDVKIGDFGLATTNAPLIDITAPQVQNYQSYEYAPAQDESLTAGVGTALYVSPEIAANSHNLSRYNAKVDIYSLGIIFFEICYNFSTEMERRKTIMDLRRTEIEFPKEFPCEKLKNQEAIIRWCLQHNPKDRPTSMELLRSEYMPPKMEDEYIQESVRTIANPNNPYYQKLMTALFTQQSDKHKDYTYDYNSGHSNFAAYNELTYSKVRDHMVKIFRRHGAIELNAPLLMPKTDLYKEDREAVYLLDAEGAIIQLPFDLTVPFARYIGRHNITDIKRYVFGKVYRTNPVGGQPRVFAEVDFDIVHSTSSCSMIPEAEVLKVVDEIIEEFPLLNAGDYCFYVTHANIVDAIFDCCRVPCDIRRGVCSVLSKLGKVSAGQIRKQLMVEYQLPRSICDELELFDFRGELETVYKKIEKLVPVEPMRTRIKDAVRELKTLSAYLKDLGVHRQLVFVPLLIHNHHYYKNGIIFQVLQDNNRKDESILAAGGRYDSLIQQFRYPIGFAGGITGRKQIYAIGVNIAVQKIINACVHHQACFSKSSAGKNVDEEKSYGIWMPKKCDIYIASFGKVQLAERLEVVRELWSHNIRADFMYEDGAYLTPEMLIHNCRHQGINWIAILRHKSQDHYNKSGNSRDSGISVKVKNVLRKTEVEVPRSELCMYLSSEIQDQMRIDQISGARMHRHHSISQSDQLLLSDFIPANQSTSIESSAHYSNLPVTIVSLQSNKKMKHKQKQLLIDKAHLNINTIIDDIKSGNVPIMALDINKELLKKLSNCYVLEDDSFKKVLDAVPANYREYMIQIRDVLKKHHKHGHKHVWLYSHKDDYGLIYQLQS</sequence>
<dbReference type="InterPro" id="IPR045864">
    <property type="entry name" value="aa-tRNA-synth_II/BPL/LPL"/>
</dbReference>
<name>A0A9N8Z8P8_9GLOM</name>
<dbReference type="SMART" id="SM00591">
    <property type="entry name" value="RWD"/>
    <property type="match status" value="1"/>
</dbReference>
<dbReference type="CDD" id="cd14012">
    <property type="entry name" value="PK_eIF2AK_GCN2_rpt1"/>
    <property type="match status" value="1"/>
</dbReference>